<reference evidence="2" key="1">
    <citation type="submission" date="2019-10" db="EMBL/GenBank/DDBJ databases">
        <authorList>
            <person name="Zhang R."/>
            <person name="Pan Y."/>
            <person name="Wang J."/>
            <person name="Ma R."/>
            <person name="Yu S."/>
        </authorList>
    </citation>
    <scope>NUCLEOTIDE SEQUENCE</scope>
    <source>
        <strain evidence="2">LA-IB0</strain>
        <tissue evidence="2">Leaf</tissue>
    </source>
</reference>
<proteinExistence type="predicted"/>
<name>A0AAV6XFT6_9LAMI</name>
<protein>
    <submittedName>
        <fullName evidence="2">Uncharacterized protein</fullName>
    </submittedName>
</protein>
<dbReference type="EMBL" id="WHWC01000007">
    <property type="protein sequence ID" value="KAG8379312.1"/>
    <property type="molecule type" value="Genomic_DNA"/>
</dbReference>
<feature type="compositionally biased region" description="Basic residues" evidence="1">
    <location>
        <begin position="264"/>
        <end position="279"/>
    </location>
</feature>
<organism evidence="2 3">
    <name type="scientific">Buddleja alternifolia</name>
    <dbReference type="NCBI Taxonomy" id="168488"/>
    <lineage>
        <taxon>Eukaryota</taxon>
        <taxon>Viridiplantae</taxon>
        <taxon>Streptophyta</taxon>
        <taxon>Embryophyta</taxon>
        <taxon>Tracheophyta</taxon>
        <taxon>Spermatophyta</taxon>
        <taxon>Magnoliopsida</taxon>
        <taxon>eudicotyledons</taxon>
        <taxon>Gunneridae</taxon>
        <taxon>Pentapetalae</taxon>
        <taxon>asterids</taxon>
        <taxon>lamiids</taxon>
        <taxon>Lamiales</taxon>
        <taxon>Scrophulariaceae</taxon>
        <taxon>Buddlejeae</taxon>
        <taxon>Buddleja</taxon>
    </lineage>
</organism>
<dbReference type="Proteomes" id="UP000826271">
    <property type="component" value="Unassembled WGS sequence"/>
</dbReference>
<evidence type="ECO:0000313" key="3">
    <source>
        <dbReference type="Proteomes" id="UP000826271"/>
    </source>
</evidence>
<feature type="region of interest" description="Disordered" evidence="1">
    <location>
        <begin position="262"/>
        <end position="301"/>
    </location>
</feature>
<gene>
    <name evidence="2" type="ORF">BUALT_Bualt07G0075300</name>
</gene>
<evidence type="ECO:0000313" key="2">
    <source>
        <dbReference type="EMBL" id="KAG8379312.1"/>
    </source>
</evidence>
<dbReference type="AlphaFoldDB" id="A0AAV6XFT6"/>
<feature type="region of interest" description="Disordered" evidence="1">
    <location>
        <begin position="169"/>
        <end position="193"/>
    </location>
</feature>
<sequence length="301" mass="33000">MASSSEIDIERELTHLRYNLSLRDDGAFIPTGLWESDTLNSDLTLVGQVLTKRSFNFEAFKGTLMNLFRSERGLEIHKIGLERCMIFRFLSCHAKSPSSLGTSWERHIGDSCHLQYVEGFVDPGEKMPYGPWLHASKGGQIRPLPFAIGSRVPVGRPNFSRPQPFWSTRGADSASSWHRAPSPNAMDNPSQPLHSRRESDVLVLGATHGLKQVGANDANEVVGNSVHSSPLRSGDRNSVRVASVEVLGERDLVSVPISMLARGRGGRTRGGRGGRGRHSQGRDRVSGRGGKLKVVEERGEG</sequence>
<accession>A0AAV6XFT6</accession>
<evidence type="ECO:0000256" key="1">
    <source>
        <dbReference type="SAM" id="MobiDB-lite"/>
    </source>
</evidence>
<keyword evidence="3" id="KW-1185">Reference proteome</keyword>
<comment type="caution">
    <text evidence="2">The sequence shown here is derived from an EMBL/GenBank/DDBJ whole genome shotgun (WGS) entry which is preliminary data.</text>
</comment>